<comment type="caution">
    <text evidence="2">The sequence shown here is derived from an EMBL/GenBank/DDBJ whole genome shotgun (WGS) entry which is preliminary data.</text>
</comment>
<dbReference type="SUPFAM" id="SSF55729">
    <property type="entry name" value="Acyl-CoA N-acyltransferases (Nat)"/>
    <property type="match status" value="1"/>
</dbReference>
<evidence type="ECO:0000313" key="3">
    <source>
        <dbReference type="Proteomes" id="UP001321700"/>
    </source>
</evidence>
<dbReference type="Gene3D" id="3.40.630.30">
    <property type="match status" value="1"/>
</dbReference>
<gene>
    <name evidence="2" type="ORF">RAE19_02765</name>
</gene>
<organism evidence="2 3">
    <name type="scientific">Rhodoferax potami</name>
    <dbReference type="NCBI Taxonomy" id="3068338"/>
    <lineage>
        <taxon>Bacteria</taxon>
        <taxon>Pseudomonadati</taxon>
        <taxon>Pseudomonadota</taxon>
        <taxon>Betaproteobacteria</taxon>
        <taxon>Burkholderiales</taxon>
        <taxon>Comamonadaceae</taxon>
        <taxon>Rhodoferax</taxon>
    </lineage>
</organism>
<dbReference type="Proteomes" id="UP001321700">
    <property type="component" value="Unassembled WGS sequence"/>
</dbReference>
<evidence type="ECO:0000259" key="1">
    <source>
        <dbReference type="PROSITE" id="PS51186"/>
    </source>
</evidence>
<dbReference type="InterPro" id="IPR016181">
    <property type="entry name" value="Acyl_CoA_acyltransferase"/>
</dbReference>
<feature type="domain" description="N-acetyltransferase" evidence="1">
    <location>
        <begin position="10"/>
        <end position="180"/>
    </location>
</feature>
<dbReference type="EMBL" id="JAVBIK010000001">
    <property type="protein sequence ID" value="MDT7517672.1"/>
    <property type="molecule type" value="Genomic_DNA"/>
</dbReference>
<protein>
    <submittedName>
        <fullName evidence="2">GNAT family N-acetyltransferase</fullName>
    </submittedName>
</protein>
<proteinExistence type="predicted"/>
<dbReference type="Pfam" id="PF00583">
    <property type="entry name" value="Acetyltransf_1"/>
    <property type="match status" value="1"/>
</dbReference>
<evidence type="ECO:0000313" key="2">
    <source>
        <dbReference type="EMBL" id="MDT7517672.1"/>
    </source>
</evidence>
<reference evidence="2 3" key="1">
    <citation type="submission" date="2023-08" db="EMBL/GenBank/DDBJ databases">
        <title>Rhodoferax potami sp. nov. and Rhodoferax mekongensis sp. nov., isolated from the Mekong River in Thailand.</title>
        <authorList>
            <person name="Kitikhun S."/>
            <person name="Charoenyingcharoen P."/>
            <person name="Siriarchawattana P."/>
            <person name="Likhitrattanapisal S."/>
            <person name="Nilsakha T."/>
            <person name="Chanpet A."/>
            <person name="Rattanawaree P."/>
            <person name="Ingsriswang S."/>
        </authorList>
    </citation>
    <scope>NUCLEOTIDE SEQUENCE [LARGE SCALE GENOMIC DNA]</scope>
    <source>
        <strain evidence="2 3">TBRC 17660</strain>
    </source>
</reference>
<dbReference type="InterPro" id="IPR000182">
    <property type="entry name" value="GNAT_dom"/>
</dbReference>
<dbReference type="RefSeq" id="WP_313873482.1">
    <property type="nucleotide sequence ID" value="NZ_JAVBIK010000001.1"/>
</dbReference>
<accession>A0ABU3KJT5</accession>
<sequence length="182" mass="20375">MPTLDEKALVTLLTAQPSSFKEFTLALQDSFSVAAIAEFGHPLDEPIPSDDDVAQSLSAPGSVAHWIMANGERVGGAVVSIDEKSGRNTLAFFFVSTKQQSRGLGLRAWQAIEKAYPSTRVWETVTPYFEKRNIHFYVNKCGFKIVEFYNKSNPDPHHQTGLNLGEEDSDEMFRFEKNMGWP</sequence>
<name>A0ABU3KJT5_9BURK</name>
<keyword evidence="3" id="KW-1185">Reference proteome</keyword>
<dbReference type="PROSITE" id="PS51186">
    <property type="entry name" value="GNAT"/>
    <property type="match status" value="1"/>
</dbReference>